<protein>
    <submittedName>
        <fullName evidence="1">Uncharacterized protein</fullName>
    </submittedName>
</protein>
<accession>A0A829XD94</accession>
<dbReference type="EMBL" id="BARJ01000012">
    <property type="protein sequence ID" value="GEM18326.1"/>
    <property type="molecule type" value="Genomic_DNA"/>
</dbReference>
<evidence type="ECO:0000313" key="1">
    <source>
        <dbReference type="EMBL" id="GEM18326.1"/>
    </source>
</evidence>
<dbReference type="AlphaFoldDB" id="A0A829XD94"/>
<sequence length="275" mass="30355">MIVQLFPRLDRLAVDALLSARADDAVRPEPVVDADSFPVETRYAASGGSPIRLDVLIDIRAGLEEIAAGCGFPDRGSAADRAQFDERASAFLAQRNELKGGEALRDDVWAFLACVVLPDLVAWRFVDRPAERFHGGVRNTFQRLWMRGHILDRGPASDARWELLGALTEDALVQITERPSIGNDARLSQALAEGWLRASKILGRSAMEDAMREAVIRLRLRNQVQLLSELDDQELEDAVNAFFAQSSVAIDPESRSGTELLQSRSLYRAGVEVTT</sequence>
<organism evidence="1 2">
    <name type="scientific">Gluconobacter oxydans NBRC 3293</name>
    <dbReference type="NCBI Taxonomy" id="1315969"/>
    <lineage>
        <taxon>Bacteria</taxon>
        <taxon>Pseudomonadati</taxon>
        <taxon>Pseudomonadota</taxon>
        <taxon>Alphaproteobacteria</taxon>
        <taxon>Acetobacterales</taxon>
        <taxon>Acetobacteraceae</taxon>
        <taxon>Gluconobacter</taxon>
    </lineage>
</organism>
<dbReference type="Pfam" id="PF19866">
    <property type="entry name" value="DUF6339"/>
    <property type="match status" value="1"/>
</dbReference>
<comment type="caution">
    <text evidence="1">The sequence shown here is derived from an EMBL/GenBank/DDBJ whole genome shotgun (WGS) entry which is preliminary data.</text>
</comment>
<name>A0A829XD94_GLUOY</name>
<proteinExistence type="predicted"/>
<dbReference type="RefSeq" id="WP_172493684.1">
    <property type="nucleotide sequence ID" value="NZ_BARJ01000012.1"/>
</dbReference>
<evidence type="ECO:0000313" key="2">
    <source>
        <dbReference type="Proteomes" id="UP000484858"/>
    </source>
</evidence>
<reference evidence="1 2" key="1">
    <citation type="submission" date="2013-04" db="EMBL/GenBank/DDBJ databases">
        <title>Gluconobacter oxydans NBRC 3293 whole genome sequence.</title>
        <authorList>
            <person name="Matsutani M."/>
            <person name="Yakushi T."/>
            <person name="Matsushita K."/>
        </authorList>
    </citation>
    <scope>NUCLEOTIDE SEQUENCE [LARGE SCALE GENOMIC DNA]</scope>
    <source>
        <strain evidence="1 2">NBRC 3293</strain>
    </source>
</reference>
<gene>
    <name evidence="1" type="ORF">NBRC3293_2823</name>
</gene>
<dbReference type="InterPro" id="IPR045920">
    <property type="entry name" value="DUF6339"/>
</dbReference>
<dbReference type="Proteomes" id="UP000484858">
    <property type="component" value="Unassembled WGS sequence"/>
</dbReference>